<gene>
    <name evidence="2" type="ORF">GCM10025865_21730</name>
</gene>
<sequence length="496" mass="53539">MFAGTYYSKYPERMNNLAQIVEGASTVLPVEIFDRQYGTMNERNIFVPPLKDHVVGTLSAQDMERVYRHYRYAVTINTVKDSGTMFARRAFELLASGTVTVSNVCRGLRNAFGDLVPMSDDAAETAETVRRLHSTSDGDRYKAAALRKVLREHTYADRLRYILSRVSGVPLPRRVPQITVVIEVADPAVVERAASLVGSQQGVDVALVLACHADVDIDVASFPALVGARVVRLGPGAGDEPALVDGSSGLAVMRAGDWYGPHYLEGLALAWRYAPDDVVGKARRFVGGGGRVRLEGADDGEYARVPGEALTMASSLVPAALLNGVSVARVLDMADVSEIASSGVSIDRFDYCSDHEGDVDVAMSSELSIDLGLSADDFHALPASDRARTAAEGEWWVRDLALGSSELVEGVSVERAMRGAHVVSELDPQEEAMVWSRSELPLKLADGRMVDGVRVDGTGSEIVTPVIERGETSSRWGLRVRGPGNADIHRVWLVAS</sequence>
<dbReference type="Pfam" id="PF13524">
    <property type="entry name" value="Glyco_trans_1_2"/>
    <property type="match status" value="1"/>
</dbReference>
<reference evidence="3" key="1">
    <citation type="journal article" date="2019" name="Int. J. Syst. Evol. Microbiol.">
        <title>The Global Catalogue of Microorganisms (GCM) 10K type strain sequencing project: providing services to taxonomists for standard genome sequencing and annotation.</title>
        <authorList>
            <consortium name="The Broad Institute Genomics Platform"/>
            <consortium name="The Broad Institute Genome Sequencing Center for Infectious Disease"/>
            <person name="Wu L."/>
            <person name="Ma J."/>
        </authorList>
    </citation>
    <scope>NUCLEOTIDE SEQUENCE [LARGE SCALE GENOMIC DNA]</scope>
    <source>
        <strain evidence="3">NBRC 108565</strain>
    </source>
</reference>
<evidence type="ECO:0000259" key="1">
    <source>
        <dbReference type="Pfam" id="PF13524"/>
    </source>
</evidence>
<dbReference type="Proteomes" id="UP001321475">
    <property type="component" value="Chromosome"/>
</dbReference>
<dbReference type="RefSeq" id="WP_286217270.1">
    <property type="nucleotide sequence ID" value="NZ_AP027729.1"/>
</dbReference>
<keyword evidence="3" id="KW-1185">Reference proteome</keyword>
<proteinExistence type="predicted"/>
<evidence type="ECO:0000313" key="2">
    <source>
        <dbReference type="EMBL" id="BDZ42874.1"/>
    </source>
</evidence>
<accession>A0ABM8G458</accession>
<evidence type="ECO:0000313" key="3">
    <source>
        <dbReference type="Proteomes" id="UP001321475"/>
    </source>
</evidence>
<dbReference type="InterPro" id="IPR055259">
    <property type="entry name" value="YkvP/CgeB_Glyco_trans-like"/>
</dbReference>
<name>A0ABM8G458_9CELL</name>
<protein>
    <recommendedName>
        <fullName evidence="1">Spore protein YkvP/CgeB glycosyl transferase-like domain-containing protein</fullName>
    </recommendedName>
</protein>
<organism evidence="2 3">
    <name type="scientific">Paraoerskovia sediminicola</name>
    <dbReference type="NCBI Taxonomy" id="1138587"/>
    <lineage>
        <taxon>Bacteria</taxon>
        <taxon>Bacillati</taxon>
        <taxon>Actinomycetota</taxon>
        <taxon>Actinomycetes</taxon>
        <taxon>Micrococcales</taxon>
        <taxon>Cellulomonadaceae</taxon>
        <taxon>Paraoerskovia</taxon>
    </lineage>
</organism>
<dbReference type="EMBL" id="AP027729">
    <property type="protein sequence ID" value="BDZ42874.1"/>
    <property type="molecule type" value="Genomic_DNA"/>
</dbReference>
<feature type="domain" description="Spore protein YkvP/CgeB glycosyl transferase-like" evidence="1">
    <location>
        <begin position="51"/>
        <end position="163"/>
    </location>
</feature>